<evidence type="ECO:0000313" key="20">
    <source>
        <dbReference type="EMBL" id="QGW36201.1"/>
    </source>
</evidence>
<dbReference type="InterPro" id="IPR003945">
    <property type="entry name" value="NU5C-like"/>
</dbReference>
<dbReference type="PANTHER" id="PTHR42829">
    <property type="entry name" value="NADH-UBIQUINONE OXIDOREDUCTASE CHAIN 5"/>
    <property type="match status" value="1"/>
</dbReference>
<evidence type="ECO:0000256" key="5">
    <source>
        <dbReference type="ARBA" id="ARBA00022660"/>
    </source>
</evidence>
<feature type="domain" description="NADH:quinone oxidoreductase/Mrp antiporter transmembrane" evidence="17">
    <location>
        <begin position="115"/>
        <end position="391"/>
    </location>
</feature>
<dbReference type="Pfam" id="PF00361">
    <property type="entry name" value="Proton_antipo_M"/>
    <property type="match status" value="1"/>
</dbReference>
<keyword evidence="11 16" id="KW-0520">NAD</keyword>
<feature type="transmembrane region" description="Helical" evidence="16">
    <location>
        <begin position="220"/>
        <end position="239"/>
    </location>
</feature>
<proteinExistence type="inferred from homology"/>
<reference evidence="20" key="1">
    <citation type="submission" date="2018-11" db="EMBL/GenBank/DDBJ databases">
        <title>The complete mitochondrial genome of Monodonta labio.</title>
        <authorList>
            <person name="Kong L.M."/>
            <person name="Lei Y.X."/>
            <person name="Cong H.Y."/>
        </authorList>
    </citation>
    <scope>NUCLEOTIDE SEQUENCE</scope>
</reference>
<evidence type="ECO:0000256" key="6">
    <source>
        <dbReference type="ARBA" id="ARBA00022692"/>
    </source>
</evidence>
<comment type="function">
    <text evidence="16">Core subunit of the mitochondrial membrane respiratory chain NADH dehydrogenase (Complex I) which catalyzes electron transfer from NADH through the respiratory chain, using ubiquinone as an electron acceptor. Essential for the catalytic activity and assembly of complex I.</text>
</comment>
<dbReference type="EC" id="7.1.1.2" evidence="2 16"/>
<feature type="transmembrane region" description="Helical" evidence="16">
    <location>
        <begin position="158"/>
        <end position="179"/>
    </location>
</feature>
<name>A0A650GB92_9VEST</name>
<evidence type="ECO:0000256" key="11">
    <source>
        <dbReference type="ARBA" id="ARBA00023027"/>
    </source>
</evidence>
<dbReference type="InterPro" id="IPR001516">
    <property type="entry name" value="Proton_antipo_N"/>
</dbReference>
<evidence type="ECO:0000256" key="10">
    <source>
        <dbReference type="ARBA" id="ARBA00022989"/>
    </source>
</evidence>
<sequence length="579" mass="62546">MSLFWKFVNVKSSSVSSLMLFSYVAGLFPFIIYFFCSGSCILLEWEIFSASSSNMSLSLIFDSVGVSFSGVVCFISACVMMFSSSYMSGDIFLSRFTALVMMFVLSMNLLVFIPNLVALLIGWDGLGIVSFALVVYYQNTKSLAAGMLTALANRVGDVMLLLSIGFCVIQGHWNILFMWDNSFSPVVVFCVVVAGMTKSAQIPFSAWLPAAMAAPTPVSALVHSSTLVTAGVFLLIRFFPFLSSFSGFSVGLLFVSVLTLLMAGVGANYEYDLKKVIALSTLSQLGVMMMSLGLGMPYLALFHLYTHALFKAMLFLCAGAIIHNNSNSQDLRQLGNLWCQMPLTVSCLNVANLALCGAPFMSGFYSKDLILETSLFSPCNFLMVVLIFLATGMTAAYSLRLSIYSLWGHSNHLPLHCNYDEDSRVTWPVMMLSSISMVGGSALQVTVLEFNEQIVLPLSCKLLTICVTVVGGWLAVVMWASPGLGEVKGGLGLSFNSMMWFLAPLSTQPMILGPLMSGRSLFKSLDQGWLELLGGQGVFMLSSSGSSKSQVFQSKLLSSLIVMIVCSVAFVGLALGASG</sequence>
<evidence type="ECO:0000256" key="12">
    <source>
        <dbReference type="ARBA" id="ARBA00023075"/>
    </source>
</evidence>
<keyword evidence="8" id="KW-1278">Translocase</keyword>
<feature type="transmembrane region" description="Helical" evidence="16">
    <location>
        <begin position="185"/>
        <end position="208"/>
    </location>
</feature>
<dbReference type="GO" id="GO:0015990">
    <property type="term" value="P:electron transport coupled proton transport"/>
    <property type="evidence" value="ECO:0007669"/>
    <property type="project" value="TreeGrafter"/>
</dbReference>
<feature type="transmembrane region" description="Helical" evidence="16">
    <location>
        <begin position="276"/>
        <end position="296"/>
    </location>
</feature>
<evidence type="ECO:0000256" key="16">
    <source>
        <dbReference type="RuleBase" id="RU003404"/>
    </source>
</evidence>
<keyword evidence="6 16" id="KW-0812">Transmembrane</keyword>
<comment type="subcellular location">
    <subcellularLocation>
        <location evidence="1">Mitochondrion inner membrane</location>
        <topology evidence="1">Multi-pass membrane protein</topology>
    </subcellularLocation>
</comment>
<evidence type="ECO:0000256" key="7">
    <source>
        <dbReference type="ARBA" id="ARBA00022792"/>
    </source>
</evidence>
<evidence type="ECO:0000256" key="13">
    <source>
        <dbReference type="ARBA" id="ARBA00023128"/>
    </source>
</evidence>
<dbReference type="GO" id="GO:0005743">
    <property type="term" value="C:mitochondrial inner membrane"/>
    <property type="evidence" value="ECO:0007669"/>
    <property type="project" value="UniProtKB-SubCell"/>
</dbReference>
<feature type="transmembrane region" description="Helical" evidence="16">
    <location>
        <begin position="245"/>
        <end position="269"/>
    </location>
</feature>
<keyword evidence="9" id="KW-0249">Electron transport</keyword>
<feature type="transmembrane region" description="Helical" evidence="16">
    <location>
        <begin position="57"/>
        <end position="80"/>
    </location>
</feature>
<feature type="transmembrane region" description="Helical" evidence="16">
    <location>
        <begin position="381"/>
        <end position="407"/>
    </location>
</feature>
<gene>
    <name evidence="20" type="primary">ND5</name>
</gene>
<evidence type="ECO:0000256" key="8">
    <source>
        <dbReference type="ARBA" id="ARBA00022967"/>
    </source>
</evidence>
<evidence type="ECO:0000256" key="15">
    <source>
        <dbReference type="ARBA" id="ARBA00049551"/>
    </source>
</evidence>
<comment type="similarity">
    <text evidence="16">Belongs to the complex I subunit 5 family.</text>
</comment>
<dbReference type="InterPro" id="IPR010934">
    <property type="entry name" value="NADH_DH_su5_C"/>
</dbReference>
<evidence type="ECO:0000256" key="14">
    <source>
        <dbReference type="ARBA" id="ARBA00023136"/>
    </source>
</evidence>
<dbReference type="GO" id="GO:0042773">
    <property type="term" value="P:ATP synthesis coupled electron transport"/>
    <property type="evidence" value="ECO:0007669"/>
    <property type="project" value="InterPro"/>
</dbReference>
<dbReference type="GO" id="GO:0008137">
    <property type="term" value="F:NADH dehydrogenase (ubiquinone) activity"/>
    <property type="evidence" value="ECO:0007669"/>
    <property type="project" value="UniProtKB-EC"/>
</dbReference>
<dbReference type="EMBL" id="MK240320">
    <property type="protein sequence ID" value="QGW36201.1"/>
    <property type="molecule type" value="Genomic_DNA"/>
</dbReference>
<feature type="transmembrane region" description="Helical" evidence="16">
    <location>
        <begin position="117"/>
        <end position="137"/>
    </location>
</feature>
<keyword evidence="14 16" id="KW-0472">Membrane</keyword>
<evidence type="ECO:0000256" key="4">
    <source>
        <dbReference type="ARBA" id="ARBA00022448"/>
    </source>
</evidence>
<feature type="transmembrane region" description="Helical" evidence="16">
    <location>
        <begin position="493"/>
        <end position="515"/>
    </location>
</feature>
<keyword evidence="13 16" id="KW-0496">Mitochondrion</keyword>
<keyword evidence="5" id="KW-0679">Respiratory chain</keyword>
<evidence type="ECO:0000259" key="18">
    <source>
        <dbReference type="Pfam" id="PF00662"/>
    </source>
</evidence>
<keyword evidence="10 16" id="KW-1133">Transmembrane helix</keyword>
<evidence type="ECO:0000259" key="19">
    <source>
        <dbReference type="Pfam" id="PF06455"/>
    </source>
</evidence>
<geneLocation type="mitochondrion" evidence="20"/>
<keyword evidence="7" id="KW-0999">Mitochondrion inner membrane</keyword>
<protein>
    <recommendedName>
        <fullName evidence="3 16">NADH-ubiquinone oxidoreductase chain 5</fullName>
        <ecNumber evidence="2 16">7.1.1.2</ecNumber>
    </recommendedName>
</protein>
<evidence type="ECO:0000256" key="3">
    <source>
        <dbReference type="ARBA" id="ARBA00021096"/>
    </source>
</evidence>
<feature type="transmembrane region" description="Helical" evidence="16">
    <location>
        <begin position="427"/>
        <end position="450"/>
    </location>
</feature>
<keyword evidence="12 16" id="KW-0830">Ubiquinone</keyword>
<keyword evidence="4 16" id="KW-0813">Transport</keyword>
<evidence type="ECO:0000256" key="2">
    <source>
        <dbReference type="ARBA" id="ARBA00012944"/>
    </source>
</evidence>
<dbReference type="PRINTS" id="PR01434">
    <property type="entry name" value="NADHDHGNASE5"/>
</dbReference>
<feature type="transmembrane region" description="Helical" evidence="16">
    <location>
        <begin position="92"/>
        <end position="111"/>
    </location>
</feature>
<evidence type="ECO:0000256" key="1">
    <source>
        <dbReference type="ARBA" id="ARBA00004448"/>
    </source>
</evidence>
<feature type="transmembrane region" description="Helical" evidence="16">
    <location>
        <begin position="556"/>
        <end position="577"/>
    </location>
</feature>
<feature type="transmembrane region" description="Helical" evidence="16">
    <location>
        <begin position="302"/>
        <end position="322"/>
    </location>
</feature>
<evidence type="ECO:0000259" key="17">
    <source>
        <dbReference type="Pfam" id="PF00361"/>
    </source>
</evidence>
<evidence type="ECO:0000256" key="9">
    <source>
        <dbReference type="ARBA" id="ARBA00022982"/>
    </source>
</evidence>
<feature type="domain" description="NADH-Ubiquinone oxidoreductase (complex I) chain 5 N-terminal" evidence="18">
    <location>
        <begin position="48"/>
        <end position="96"/>
    </location>
</feature>
<comment type="catalytic activity">
    <reaction evidence="15 16">
        <text>a ubiquinone + NADH + 5 H(+)(in) = a ubiquinol + NAD(+) + 4 H(+)(out)</text>
        <dbReference type="Rhea" id="RHEA:29091"/>
        <dbReference type="Rhea" id="RHEA-COMP:9565"/>
        <dbReference type="Rhea" id="RHEA-COMP:9566"/>
        <dbReference type="ChEBI" id="CHEBI:15378"/>
        <dbReference type="ChEBI" id="CHEBI:16389"/>
        <dbReference type="ChEBI" id="CHEBI:17976"/>
        <dbReference type="ChEBI" id="CHEBI:57540"/>
        <dbReference type="ChEBI" id="CHEBI:57945"/>
        <dbReference type="EC" id="7.1.1.2"/>
    </reaction>
</comment>
<feature type="transmembrane region" description="Helical" evidence="16">
    <location>
        <begin position="462"/>
        <end position="481"/>
    </location>
</feature>
<feature type="domain" description="NADH dehydrogenase subunit 5 C-terminal" evidence="19">
    <location>
        <begin position="397"/>
        <end position="571"/>
    </location>
</feature>
<dbReference type="GO" id="GO:0003954">
    <property type="term" value="F:NADH dehydrogenase activity"/>
    <property type="evidence" value="ECO:0007669"/>
    <property type="project" value="TreeGrafter"/>
</dbReference>
<dbReference type="InterPro" id="IPR001750">
    <property type="entry name" value="ND/Mrp_TM"/>
</dbReference>
<feature type="transmembrane region" description="Helical" evidence="16">
    <location>
        <begin position="20"/>
        <end position="45"/>
    </location>
</feature>
<dbReference type="Pfam" id="PF00662">
    <property type="entry name" value="Proton_antipo_N"/>
    <property type="match status" value="1"/>
</dbReference>
<dbReference type="Pfam" id="PF06455">
    <property type="entry name" value="NADH5_C"/>
    <property type="match status" value="1"/>
</dbReference>
<dbReference type="PANTHER" id="PTHR42829:SF2">
    <property type="entry name" value="NADH-UBIQUINONE OXIDOREDUCTASE CHAIN 5"/>
    <property type="match status" value="1"/>
</dbReference>
<organism evidence="20">
    <name type="scientific">Monodonta labio</name>
    <dbReference type="NCBI Taxonomy" id="74046"/>
    <lineage>
        <taxon>Eukaryota</taxon>
        <taxon>Metazoa</taxon>
        <taxon>Spiralia</taxon>
        <taxon>Lophotrochozoa</taxon>
        <taxon>Mollusca</taxon>
        <taxon>Gastropoda</taxon>
        <taxon>Vetigastropoda</taxon>
        <taxon>Trochida</taxon>
        <taxon>Trochoidea</taxon>
        <taxon>Trochidae</taxon>
        <taxon>Monodontinae</taxon>
        <taxon>Monodonta</taxon>
    </lineage>
</organism>
<dbReference type="AlphaFoldDB" id="A0A650GB92"/>
<accession>A0A650GB92</accession>